<accession>A0AB74EN78</accession>
<organism evidence="1 2">
    <name type="scientific">Neisseria gonorrhoeae</name>
    <dbReference type="NCBI Taxonomy" id="485"/>
    <lineage>
        <taxon>Bacteria</taxon>
        <taxon>Pseudomonadati</taxon>
        <taxon>Pseudomonadota</taxon>
        <taxon>Betaproteobacteria</taxon>
        <taxon>Neisseriales</taxon>
        <taxon>Neisseriaceae</taxon>
        <taxon>Neisseria</taxon>
    </lineage>
</organism>
<gene>
    <name evidence="1" type="ORF">ESCNG_160022</name>
</gene>
<reference evidence="1 2" key="1">
    <citation type="submission" date="2016-09" db="EMBL/GenBank/DDBJ databases">
        <authorList>
            <person name="Kumanski S."/>
            <person name="Beatrice B."/>
        </authorList>
    </citation>
    <scope>NUCLEOTIDE SEQUENCE [LARGE SCALE GENOMIC DNA]</scope>
    <source>
        <strain evidence="1">Mankind</strain>
    </source>
</reference>
<sequence>MGVGERAAAAAEGRGRGQYGESALCADGFVYALSGGVVRHRAGGAVQASDGIGQGGKGRGCGQGGRIGRIFQRVRREAADVFGSRSLGGVVLMAVSLLL</sequence>
<protein>
    <submittedName>
        <fullName evidence="1">Uncharacterized protein</fullName>
    </submittedName>
</protein>
<dbReference type="AlphaFoldDB" id="A0AB74EN78"/>
<evidence type="ECO:0000313" key="2">
    <source>
        <dbReference type="Proteomes" id="UP000182484"/>
    </source>
</evidence>
<name>A0AB74EN78_NEIGO</name>
<dbReference type="EMBL" id="FMTB01000008">
    <property type="protein sequence ID" value="SCW09776.1"/>
    <property type="molecule type" value="Genomic_DNA"/>
</dbReference>
<proteinExistence type="predicted"/>
<comment type="caution">
    <text evidence="1">The sequence shown here is derived from an EMBL/GenBank/DDBJ whole genome shotgun (WGS) entry which is preliminary data.</text>
</comment>
<dbReference type="Proteomes" id="UP000182484">
    <property type="component" value="Unassembled WGS sequence"/>
</dbReference>
<evidence type="ECO:0000313" key="1">
    <source>
        <dbReference type="EMBL" id="SCW09776.1"/>
    </source>
</evidence>